<proteinExistence type="predicted"/>
<sequence>MGRIKVTALRHGDKIKNFCLKNSNTRIESDISNEMSYGISGIIGAMMKRAKRCFYALSLT</sequence>
<reference evidence="1 2" key="1">
    <citation type="journal article" date="2019" name="Int. J. Syst. Evol. Microbiol.">
        <title>The Global Catalogue of Microorganisms (GCM) 10K type strain sequencing project: providing services to taxonomists for standard genome sequencing and annotation.</title>
        <authorList>
            <consortium name="The Broad Institute Genomics Platform"/>
            <consortium name="The Broad Institute Genome Sequencing Center for Infectious Disease"/>
            <person name="Wu L."/>
            <person name="Ma J."/>
        </authorList>
    </citation>
    <scope>NUCLEOTIDE SEQUENCE [LARGE SCALE GENOMIC DNA]</scope>
    <source>
        <strain evidence="1 2">JCM 16343</strain>
    </source>
</reference>
<gene>
    <name evidence="1" type="ORF">GCM10009129_10580</name>
</gene>
<name>A0ABN0VR51_9GAMM</name>
<protein>
    <submittedName>
        <fullName evidence="1">Uncharacterized protein</fullName>
    </submittedName>
</protein>
<evidence type="ECO:0000313" key="2">
    <source>
        <dbReference type="Proteomes" id="UP001501787"/>
    </source>
</evidence>
<comment type="caution">
    <text evidence="1">The sequence shown here is derived from an EMBL/GenBank/DDBJ whole genome shotgun (WGS) entry which is preliminary data.</text>
</comment>
<dbReference type="Proteomes" id="UP001501787">
    <property type="component" value="Unassembled WGS sequence"/>
</dbReference>
<organism evidence="1 2">
    <name type="scientific">Psychrobacter aestuarii</name>
    <dbReference type="NCBI Taxonomy" id="556327"/>
    <lineage>
        <taxon>Bacteria</taxon>
        <taxon>Pseudomonadati</taxon>
        <taxon>Pseudomonadota</taxon>
        <taxon>Gammaproteobacteria</taxon>
        <taxon>Moraxellales</taxon>
        <taxon>Moraxellaceae</taxon>
        <taxon>Psychrobacter</taxon>
    </lineage>
</organism>
<evidence type="ECO:0000313" key="1">
    <source>
        <dbReference type="EMBL" id="GAA0315200.1"/>
    </source>
</evidence>
<accession>A0ABN0VR51</accession>
<dbReference type="EMBL" id="BAAAFR010000001">
    <property type="protein sequence ID" value="GAA0315200.1"/>
    <property type="molecule type" value="Genomic_DNA"/>
</dbReference>
<keyword evidence="2" id="KW-1185">Reference proteome</keyword>